<evidence type="ECO:0000256" key="5">
    <source>
        <dbReference type="HAMAP-Rule" id="MF_01328"/>
    </source>
</evidence>
<dbReference type="GO" id="GO:0005840">
    <property type="term" value="C:ribosome"/>
    <property type="evidence" value="ECO:0007669"/>
    <property type="project" value="UniProtKB-KW"/>
</dbReference>
<comment type="function">
    <text evidence="5">Forms part of the polypeptide exit tunnel.</text>
</comment>
<comment type="subunit">
    <text evidence="5">Part of the 50S ribosomal subunit.</text>
</comment>
<feature type="compositionally biased region" description="Basic residues" evidence="6">
    <location>
        <begin position="100"/>
        <end position="109"/>
    </location>
</feature>
<dbReference type="EMBL" id="CP036273">
    <property type="protein sequence ID" value="QDU20220.1"/>
    <property type="molecule type" value="Genomic_DNA"/>
</dbReference>
<dbReference type="InterPro" id="IPR013005">
    <property type="entry name" value="Ribosomal_uL4-like"/>
</dbReference>
<keyword evidence="5" id="KW-0694">RNA-binding</keyword>
<comment type="function">
    <text evidence="5">One of the primary rRNA binding proteins, this protein initially binds near the 5'-end of the 23S rRNA. It is important during the early stages of 50S assembly. It makes multiple contacts with different domains of the 23S rRNA in the assembled 50S subunit and ribosome.</text>
</comment>
<dbReference type="NCBIfam" id="TIGR03953">
    <property type="entry name" value="rplD_bact"/>
    <property type="match status" value="1"/>
</dbReference>
<evidence type="ECO:0000256" key="6">
    <source>
        <dbReference type="SAM" id="MobiDB-lite"/>
    </source>
</evidence>
<dbReference type="GO" id="GO:0019843">
    <property type="term" value="F:rRNA binding"/>
    <property type="evidence" value="ECO:0007669"/>
    <property type="project" value="UniProtKB-UniRule"/>
</dbReference>
<accession>A0A517XRS8</accession>
<keyword evidence="3 5" id="KW-0687">Ribonucleoprotein</keyword>
<dbReference type="HAMAP" id="MF_01328_B">
    <property type="entry name" value="Ribosomal_uL4_B"/>
    <property type="match status" value="1"/>
</dbReference>
<protein>
    <recommendedName>
        <fullName evidence="4 5">Large ribosomal subunit protein uL4</fullName>
    </recommendedName>
</protein>
<dbReference type="InterPro" id="IPR002136">
    <property type="entry name" value="Ribosomal_uL4"/>
</dbReference>
<evidence type="ECO:0000256" key="4">
    <source>
        <dbReference type="ARBA" id="ARBA00035244"/>
    </source>
</evidence>
<gene>
    <name evidence="5 7" type="primary">rplD</name>
    <name evidence="7" type="ORF">ETAA1_21650</name>
</gene>
<dbReference type="Gene3D" id="3.40.1370.10">
    <property type="match status" value="1"/>
</dbReference>
<dbReference type="KEGG" id="uli:ETAA1_21650"/>
<dbReference type="InterPro" id="IPR023574">
    <property type="entry name" value="Ribosomal_uL4_dom_sf"/>
</dbReference>
<keyword evidence="5" id="KW-0699">rRNA-binding</keyword>
<dbReference type="GO" id="GO:0003735">
    <property type="term" value="F:structural constituent of ribosome"/>
    <property type="evidence" value="ECO:0007669"/>
    <property type="project" value="InterPro"/>
</dbReference>
<evidence type="ECO:0000256" key="3">
    <source>
        <dbReference type="ARBA" id="ARBA00023274"/>
    </source>
</evidence>
<evidence type="ECO:0000313" key="8">
    <source>
        <dbReference type="Proteomes" id="UP000319576"/>
    </source>
</evidence>
<feature type="region of interest" description="Disordered" evidence="6">
    <location>
        <begin position="75"/>
        <end position="119"/>
    </location>
</feature>
<dbReference type="OrthoDB" id="9803201at2"/>
<dbReference type="AlphaFoldDB" id="A0A517XRS8"/>
<sequence length="276" mass="29460">MADLNGANGAAKAPASSRVTEYTTAITVPVVNKAGAEVGSITVDPKDFGGKISKQLMHEAVLMFLANQRAGTHSTLRRGEVAGSTKKLFRQKGTGNARAGTKRTNKRRGGGTAKGPKPRDYYYRLPKKAVKAANRMAVLSKIVDKEIVVLDELALAAPKTKEVFGLLKSLKVGKKTTEGGEKDVTLADTTVLIGTNGLDQNVYRSARNIEGVKVLPVAEFNCYTVLRQKRLLVTKAALEAFIKPPATATAAPKAEKPAIKRRGRAARIAARKVAAK</sequence>
<organism evidence="7 8">
    <name type="scientific">Urbifossiella limnaea</name>
    <dbReference type="NCBI Taxonomy" id="2528023"/>
    <lineage>
        <taxon>Bacteria</taxon>
        <taxon>Pseudomonadati</taxon>
        <taxon>Planctomycetota</taxon>
        <taxon>Planctomycetia</taxon>
        <taxon>Gemmatales</taxon>
        <taxon>Gemmataceae</taxon>
        <taxon>Urbifossiella</taxon>
    </lineage>
</organism>
<evidence type="ECO:0000256" key="1">
    <source>
        <dbReference type="ARBA" id="ARBA00010528"/>
    </source>
</evidence>
<evidence type="ECO:0000313" key="7">
    <source>
        <dbReference type="EMBL" id="QDU20220.1"/>
    </source>
</evidence>
<keyword evidence="8" id="KW-1185">Reference proteome</keyword>
<dbReference type="GO" id="GO:0006412">
    <property type="term" value="P:translation"/>
    <property type="evidence" value="ECO:0007669"/>
    <property type="project" value="UniProtKB-UniRule"/>
</dbReference>
<dbReference type="Pfam" id="PF00573">
    <property type="entry name" value="Ribosomal_L4"/>
    <property type="match status" value="1"/>
</dbReference>
<dbReference type="GO" id="GO:1990904">
    <property type="term" value="C:ribonucleoprotein complex"/>
    <property type="evidence" value="ECO:0007669"/>
    <property type="project" value="UniProtKB-KW"/>
</dbReference>
<dbReference type="PANTHER" id="PTHR10746">
    <property type="entry name" value="50S RIBOSOMAL PROTEIN L4"/>
    <property type="match status" value="1"/>
</dbReference>
<dbReference type="SUPFAM" id="SSF52166">
    <property type="entry name" value="Ribosomal protein L4"/>
    <property type="match status" value="1"/>
</dbReference>
<name>A0A517XRS8_9BACT</name>
<reference evidence="7 8" key="1">
    <citation type="submission" date="2019-02" db="EMBL/GenBank/DDBJ databases">
        <title>Deep-cultivation of Planctomycetes and their phenomic and genomic characterization uncovers novel biology.</title>
        <authorList>
            <person name="Wiegand S."/>
            <person name="Jogler M."/>
            <person name="Boedeker C."/>
            <person name="Pinto D."/>
            <person name="Vollmers J."/>
            <person name="Rivas-Marin E."/>
            <person name="Kohn T."/>
            <person name="Peeters S.H."/>
            <person name="Heuer A."/>
            <person name="Rast P."/>
            <person name="Oberbeckmann S."/>
            <person name="Bunk B."/>
            <person name="Jeske O."/>
            <person name="Meyerdierks A."/>
            <person name="Storesund J.E."/>
            <person name="Kallscheuer N."/>
            <person name="Luecker S."/>
            <person name="Lage O.M."/>
            <person name="Pohl T."/>
            <person name="Merkel B.J."/>
            <person name="Hornburger P."/>
            <person name="Mueller R.-W."/>
            <person name="Bruemmer F."/>
            <person name="Labrenz M."/>
            <person name="Spormann A.M."/>
            <person name="Op den Camp H."/>
            <person name="Overmann J."/>
            <person name="Amann R."/>
            <person name="Jetten M.S.M."/>
            <person name="Mascher T."/>
            <person name="Medema M.H."/>
            <person name="Devos D.P."/>
            <person name="Kaster A.-K."/>
            <person name="Ovreas L."/>
            <person name="Rohde M."/>
            <person name="Galperin M.Y."/>
            <person name="Jogler C."/>
        </authorList>
    </citation>
    <scope>NUCLEOTIDE SEQUENCE [LARGE SCALE GENOMIC DNA]</scope>
    <source>
        <strain evidence="7 8">ETA_A1</strain>
    </source>
</reference>
<keyword evidence="2 5" id="KW-0689">Ribosomal protein</keyword>
<dbReference type="PANTHER" id="PTHR10746:SF6">
    <property type="entry name" value="LARGE RIBOSOMAL SUBUNIT PROTEIN UL4M"/>
    <property type="match status" value="1"/>
</dbReference>
<evidence type="ECO:0000256" key="2">
    <source>
        <dbReference type="ARBA" id="ARBA00022980"/>
    </source>
</evidence>
<dbReference type="RefSeq" id="WP_145237402.1">
    <property type="nucleotide sequence ID" value="NZ_CP036273.1"/>
</dbReference>
<comment type="similarity">
    <text evidence="1 5">Belongs to the universal ribosomal protein uL4 family.</text>
</comment>
<proteinExistence type="inferred from homology"/>
<dbReference type="Proteomes" id="UP000319576">
    <property type="component" value="Chromosome"/>
</dbReference>